<dbReference type="InterPro" id="IPR001633">
    <property type="entry name" value="EAL_dom"/>
</dbReference>
<dbReference type="PANTHER" id="PTHR44757:SF2">
    <property type="entry name" value="BIOFILM ARCHITECTURE MAINTENANCE PROTEIN MBAA"/>
    <property type="match status" value="1"/>
</dbReference>
<dbReference type="Proteomes" id="UP001246372">
    <property type="component" value="Unassembled WGS sequence"/>
</dbReference>
<keyword evidence="1" id="KW-0472">Membrane</keyword>
<dbReference type="RefSeq" id="WP_315648809.1">
    <property type="nucleotide sequence ID" value="NZ_JAVXZY010000001.1"/>
</dbReference>
<dbReference type="SUPFAM" id="SSF141868">
    <property type="entry name" value="EAL domain-like"/>
    <property type="match status" value="1"/>
</dbReference>
<evidence type="ECO:0000313" key="5">
    <source>
        <dbReference type="EMBL" id="MDT8998465.1"/>
    </source>
</evidence>
<dbReference type="EMBL" id="JAVXZY010000001">
    <property type="protein sequence ID" value="MDT8998465.1"/>
    <property type="molecule type" value="Genomic_DNA"/>
</dbReference>
<dbReference type="SUPFAM" id="SSF55785">
    <property type="entry name" value="PYP-like sensor domain (PAS domain)"/>
    <property type="match status" value="2"/>
</dbReference>
<dbReference type="SMART" id="SM00267">
    <property type="entry name" value="GGDEF"/>
    <property type="match status" value="1"/>
</dbReference>
<dbReference type="Pfam" id="PF08448">
    <property type="entry name" value="PAS_4"/>
    <property type="match status" value="1"/>
</dbReference>
<evidence type="ECO:0000313" key="6">
    <source>
        <dbReference type="Proteomes" id="UP001246372"/>
    </source>
</evidence>
<dbReference type="SMART" id="SM00052">
    <property type="entry name" value="EAL"/>
    <property type="match status" value="1"/>
</dbReference>
<dbReference type="SUPFAM" id="SSF55073">
    <property type="entry name" value="Nucleotide cyclase"/>
    <property type="match status" value="1"/>
</dbReference>
<dbReference type="Pfam" id="PF00563">
    <property type="entry name" value="EAL"/>
    <property type="match status" value="1"/>
</dbReference>
<feature type="transmembrane region" description="Helical" evidence="1">
    <location>
        <begin position="20"/>
        <end position="39"/>
    </location>
</feature>
<dbReference type="PROSITE" id="PS50112">
    <property type="entry name" value="PAS"/>
    <property type="match status" value="1"/>
</dbReference>
<evidence type="ECO:0000259" key="4">
    <source>
        <dbReference type="PROSITE" id="PS50887"/>
    </source>
</evidence>
<feature type="transmembrane region" description="Helical" evidence="1">
    <location>
        <begin position="199"/>
        <end position="219"/>
    </location>
</feature>
<dbReference type="NCBIfam" id="TIGR00229">
    <property type="entry name" value="sensory_box"/>
    <property type="match status" value="1"/>
</dbReference>
<feature type="transmembrane region" description="Helical" evidence="1">
    <location>
        <begin position="166"/>
        <end position="187"/>
    </location>
</feature>
<dbReference type="Gene3D" id="3.30.450.20">
    <property type="entry name" value="PAS domain"/>
    <property type="match status" value="2"/>
</dbReference>
<proteinExistence type="predicted"/>
<dbReference type="Pfam" id="PF00990">
    <property type="entry name" value="GGDEF"/>
    <property type="match status" value="1"/>
</dbReference>
<dbReference type="InterPro" id="IPR043128">
    <property type="entry name" value="Rev_trsase/Diguanyl_cyclase"/>
</dbReference>
<evidence type="ECO:0000259" key="3">
    <source>
        <dbReference type="PROSITE" id="PS50883"/>
    </source>
</evidence>
<dbReference type="Gene3D" id="3.20.20.450">
    <property type="entry name" value="EAL domain"/>
    <property type="match status" value="1"/>
</dbReference>
<dbReference type="PROSITE" id="PS50883">
    <property type="entry name" value="EAL"/>
    <property type="match status" value="1"/>
</dbReference>
<dbReference type="InterPro" id="IPR029787">
    <property type="entry name" value="Nucleotide_cyclase"/>
</dbReference>
<dbReference type="InterPro" id="IPR013655">
    <property type="entry name" value="PAS_fold_3"/>
</dbReference>
<feature type="transmembrane region" description="Helical" evidence="1">
    <location>
        <begin position="90"/>
        <end position="113"/>
    </location>
</feature>
<feature type="domain" description="GGDEF" evidence="4">
    <location>
        <begin position="587"/>
        <end position="725"/>
    </location>
</feature>
<dbReference type="InterPro" id="IPR035965">
    <property type="entry name" value="PAS-like_dom_sf"/>
</dbReference>
<dbReference type="Pfam" id="PF08447">
    <property type="entry name" value="PAS_3"/>
    <property type="match status" value="1"/>
</dbReference>
<dbReference type="PANTHER" id="PTHR44757">
    <property type="entry name" value="DIGUANYLATE CYCLASE DGCP"/>
    <property type="match status" value="1"/>
</dbReference>
<comment type="caution">
    <text evidence="5">The sequence shown here is derived from an EMBL/GenBank/DDBJ whole genome shotgun (WGS) entry which is preliminary data.</text>
</comment>
<dbReference type="NCBIfam" id="TIGR00254">
    <property type="entry name" value="GGDEF"/>
    <property type="match status" value="1"/>
</dbReference>
<keyword evidence="1" id="KW-0812">Transmembrane</keyword>
<name>A0ABU3P7D2_9BURK</name>
<dbReference type="CDD" id="cd01948">
    <property type="entry name" value="EAL"/>
    <property type="match status" value="1"/>
</dbReference>
<feature type="domain" description="PAS" evidence="2">
    <location>
        <begin position="428"/>
        <end position="473"/>
    </location>
</feature>
<dbReference type="InterPro" id="IPR000160">
    <property type="entry name" value="GGDEF_dom"/>
</dbReference>
<gene>
    <name evidence="5" type="ORF">RQP53_04155</name>
</gene>
<dbReference type="InterPro" id="IPR035919">
    <property type="entry name" value="EAL_sf"/>
</dbReference>
<accession>A0ABU3P7D2</accession>
<organism evidence="5 6">
    <name type="scientific">Roseateles aquae</name>
    <dbReference type="NCBI Taxonomy" id="3077235"/>
    <lineage>
        <taxon>Bacteria</taxon>
        <taxon>Pseudomonadati</taxon>
        <taxon>Pseudomonadota</taxon>
        <taxon>Betaproteobacteria</taxon>
        <taxon>Burkholderiales</taxon>
        <taxon>Sphaerotilaceae</taxon>
        <taxon>Roseateles</taxon>
    </lineage>
</organism>
<keyword evidence="6" id="KW-1185">Reference proteome</keyword>
<dbReference type="SMART" id="SM00091">
    <property type="entry name" value="PAS"/>
    <property type="match status" value="2"/>
</dbReference>
<evidence type="ECO:0000256" key="1">
    <source>
        <dbReference type="SAM" id="Phobius"/>
    </source>
</evidence>
<feature type="transmembrane region" description="Helical" evidence="1">
    <location>
        <begin position="51"/>
        <end position="84"/>
    </location>
</feature>
<dbReference type="CDD" id="cd00130">
    <property type="entry name" value="PAS"/>
    <property type="match status" value="2"/>
</dbReference>
<dbReference type="InterPro" id="IPR052155">
    <property type="entry name" value="Biofilm_reg_signaling"/>
</dbReference>
<protein>
    <submittedName>
        <fullName evidence="5">EAL domain-containing protein</fullName>
    </submittedName>
</protein>
<feature type="domain" description="EAL" evidence="3">
    <location>
        <begin position="734"/>
        <end position="988"/>
    </location>
</feature>
<dbReference type="InterPro" id="IPR013656">
    <property type="entry name" value="PAS_4"/>
</dbReference>
<keyword evidence="1" id="KW-1133">Transmembrane helix</keyword>
<feature type="transmembrane region" description="Helical" evidence="1">
    <location>
        <begin position="125"/>
        <end position="146"/>
    </location>
</feature>
<dbReference type="CDD" id="cd01949">
    <property type="entry name" value="GGDEF"/>
    <property type="match status" value="1"/>
</dbReference>
<evidence type="ECO:0000259" key="2">
    <source>
        <dbReference type="PROSITE" id="PS50112"/>
    </source>
</evidence>
<reference evidence="5" key="1">
    <citation type="submission" date="2023-09" db="EMBL/GenBank/DDBJ databases">
        <title>Paucibacter sp. APW11 Genome sequencing and assembly.</title>
        <authorList>
            <person name="Kim I."/>
        </authorList>
    </citation>
    <scope>NUCLEOTIDE SEQUENCE</scope>
    <source>
        <strain evidence="5">APW11</strain>
    </source>
</reference>
<sequence length="1006" mass="110043">MLSLFANDRTPGPARHPVLTLLLPLLLTAAAGTALLALTPGLSLQSGMPALVWPFAGLALGSLVRWGWSMLLGLALAAAAASLLQGQNQVHALSSAIAALSGASISYAAWLTLGRSRSLRFRADVLALLLPGAVLGGGAHALSLVLAESLAQGSLLAQLDRQFLTQALQCWAAAAAGTLLLAPCWLADWRAHRLAAGGAWQPGNLLLMLTALGLSLAGARLPLAGAPLLLLPPLLLGWLALRCPLGPAALTALGMAIAPLLLARQGLAPVFAGEQGQLLLWIWCSAMPLVVLLTHGTQGELQLQSENWRRSMAATGAAFAEWHTEPGRNYRSPGWMLLMGHSMGSTAHADDWLDRLHPNDHQRVLQALEQLQQGSEEWQDQIRLRSEDAQWLPFELRLQVRSRDLHGRVGHWLSCLTDTSLQRQAREQQRLANSLFQHLHEGLLITDAQHQVLDANPSYCELMGMEREALIGKPAAPLDIYVLRLSGHDPQDVRELLEERGHWQGLVTLLGAQHTQRRVQLTVSVVPEAEGSARYHVLAVSDRSIELQQRELIERQTRYDLKTGLLNRSEFMLRLKSACRQSEREGFMLCLCHLDLDQFKRINQGLGEAEADRVLVEVAERLRSSLRNASQWSDEVARLGGDGFALLLRCHSLEEARQAVERFLTVLRAPFYLDDQQAPLNLTGSIGATLFPQDASGAETLMRHAAHALYRVKRSGRDTYEFFDTEKRLRNEQRVLAMGRMQQALDSGELLLYYQPKVDMRSGKVLGMEALLRWHHPERGVLGPGTFLPLIEQTGLGVQVGDWVFEQAMRQCSQWLALGLDLNISVNVAARHLQAEDFALRLKELLARHEAAVASHLMLEVLESAALADIDATHALIQRCKGLGVSFALDDFGTGYSTLTYLKRLPVDTLKIDRSFVQNMLIDNQDHALVEGVLGLARTFGCEVVAEGVESAAHAEALLALGCHIGQGNGIAMAMPAAQVSDWVKAFEAAPSFGGRVELPRTGTLD</sequence>
<dbReference type="InterPro" id="IPR000014">
    <property type="entry name" value="PAS"/>
</dbReference>
<dbReference type="PROSITE" id="PS50887">
    <property type="entry name" value="GGDEF"/>
    <property type="match status" value="1"/>
</dbReference>
<dbReference type="Gene3D" id="3.30.70.270">
    <property type="match status" value="1"/>
</dbReference>